<protein>
    <submittedName>
        <fullName evidence="9">Phospholipase_D-nuclease N-terminal</fullName>
    </submittedName>
</protein>
<dbReference type="Pfam" id="PF13396">
    <property type="entry name" value="PLDc_N"/>
    <property type="match status" value="1"/>
</dbReference>
<dbReference type="Proteomes" id="UP000236754">
    <property type="component" value="Unassembled WGS sequence"/>
</dbReference>
<dbReference type="GO" id="GO:0005886">
    <property type="term" value="C:plasma membrane"/>
    <property type="evidence" value="ECO:0007669"/>
    <property type="project" value="UniProtKB-SubCell"/>
</dbReference>
<feature type="region of interest" description="Disordered" evidence="6">
    <location>
        <begin position="77"/>
        <end position="111"/>
    </location>
</feature>
<evidence type="ECO:0000256" key="5">
    <source>
        <dbReference type="ARBA" id="ARBA00023136"/>
    </source>
</evidence>
<accession>A0A1H6BXX3</accession>
<evidence type="ECO:0000256" key="6">
    <source>
        <dbReference type="SAM" id="MobiDB-lite"/>
    </source>
</evidence>
<dbReference type="OrthoDB" id="3298527at2"/>
<comment type="subcellular location">
    <subcellularLocation>
        <location evidence="1">Cell membrane</location>
        <topology evidence="1">Multi-pass membrane protein</topology>
    </subcellularLocation>
</comment>
<reference evidence="9 10" key="1">
    <citation type="submission" date="2016-10" db="EMBL/GenBank/DDBJ databases">
        <authorList>
            <person name="de Groot N.N."/>
        </authorList>
    </citation>
    <scope>NUCLEOTIDE SEQUENCE [LARGE SCALE GENOMIC DNA]</scope>
    <source>
        <strain evidence="9 10">CGMCC 4.2023</strain>
    </source>
</reference>
<gene>
    <name evidence="9" type="ORF">SAMN05216223_107345</name>
</gene>
<keyword evidence="2" id="KW-1003">Cell membrane</keyword>
<keyword evidence="4 7" id="KW-1133">Transmembrane helix</keyword>
<name>A0A1H6BXX3_9ACTN</name>
<evidence type="ECO:0000256" key="2">
    <source>
        <dbReference type="ARBA" id="ARBA00022475"/>
    </source>
</evidence>
<evidence type="ECO:0000256" key="1">
    <source>
        <dbReference type="ARBA" id="ARBA00004651"/>
    </source>
</evidence>
<evidence type="ECO:0000259" key="8">
    <source>
        <dbReference type="Pfam" id="PF13396"/>
    </source>
</evidence>
<evidence type="ECO:0000256" key="4">
    <source>
        <dbReference type="ARBA" id="ARBA00022989"/>
    </source>
</evidence>
<keyword evidence="5 7" id="KW-0472">Membrane</keyword>
<feature type="domain" description="Cardiolipin synthase N-terminal" evidence="8">
    <location>
        <begin position="12"/>
        <end position="58"/>
    </location>
</feature>
<dbReference type="EMBL" id="FNVU01000007">
    <property type="protein sequence ID" value="SEG65502.1"/>
    <property type="molecule type" value="Genomic_DNA"/>
</dbReference>
<feature type="transmembrane region" description="Helical" evidence="7">
    <location>
        <begin position="35"/>
        <end position="57"/>
    </location>
</feature>
<evidence type="ECO:0000313" key="10">
    <source>
        <dbReference type="Proteomes" id="UP000236754"/>
    </source>
</evidence>
<dbReference type="AlphaFoldDB" id="A0A1H6BXX3"/>
<keyword evidence="10" id="KW-1185">Reference proteome</keyword>
<keyword evidence="3 7" id="KW-0812">Transmembrane</keyword>
<organism evidence="9 10">
    <name type="scientific">Actinacidiphila yanglinensis</name>
    <dbReference type="NCBI Taxonomy" id="310779"/>
    <lineage>
        <taxon>Bacteria</taxon>
        <taxon>Bacillati</taxon>
        <taxon>Actinomycetota</taxon>
        <taxon>Actinomycetes</taxon>
        <taxon>Kitasatosporales</taxon>
        <taxon>Streptomycetaceae</taxon>
        <taxon>Actinacidiphila</taxon>
    </lineage>
</organism>
<dbReference type="RefSeq" id="WP_103887045.1">
    <property type="nucleotide sequence ID" value="NZ_FNVU01000007.1"/>
</dbReference>
<proteinExistence type="predicted"/>
<dbReference type="InterPro" id="IPR027379">
    <property type="entry name" value="CLS_N"/>
</dbReference>
<evidence type="ECO:0000256" key="3">
    <source>
        <dbReference type="ARBA" id="ARBA00022692"/>
    </source>
</evidence>
<evidence type="ECO:0000256" key="7">
    <source>
        <dbReference type="SAM" id="Phobius"/>
    </source>
</evidence>
<evidence type="ECO:0000313" key="9">
    <source>
        <dbReference type="EMBL" id="SEG65502.1"/>
    </source>
</evidence>
<sequence length="136" mass="15353">MTRYMPFLLVIAVWIYAFVDCLGTPERQVRGLPKVVWLLIVLFFGEIMLGPLAWLAFGKRRVAGQWGAGRVEWGREPARGMRAAGRHPQDGRPLEAPQEDREDWVPPDDNPAFLRSLAELNRQKRGDGPGSSPESE</sequence>